<gene>
    <name evidence="1" type="ORF">CNECB9_770001</name>
</gene>
<sequence>MRAAVAGPDGSLQHLNSDQRQAEMLKTNASLEKNCS</sequence>
<evidence type="ECO:0000313" key="1">
    <source>
        <dbReference type="EMBL" id="SCV00851.1"/>
    </source>
</evidence>
<dbReference type="AlphaFoldDB" id="A0A1K0JR11"/>
<dbReference type="EMBL" id="FMSH01000526">
    <property type="protein sequence ID" value="SCV00851.1"/>
    <property type="molecule type" value="Genomic_DNA"/>
</dbReference>
<reference evidence="1" key="1">
    <citation type="submission" date="2016-09" db="EMBL/GenBank/DDBJ databases">
        <authorList>
            <person name="Capua I."/>
            <person name="De Benedictis P."/>
            <person name="Joannis T."/>
            <person name="Lombin L.H."/>
            <person name="Cattoli G."/>
        </authorList>
    </citation>
    <scope>NUCLEOTIDE SEQUENCE</scope>
    <source>
        <strain evidence="1">B9</strain>
    </source>
</reference>
<organism evidence="1">
    <name type="scientific">Cupriavidus necator</name>
    <name type="common">Alcaligenes eutrophus</name>
    <name type="synonym">Ralstonia eutropha</name>
    <dbReference type="NCBI Taxonomy" id="106590"/>
    <lineage>
        <taxon>Bacteria</taxon>
        <taxon>Pseudomonadati</taxon>
        <taxon>Pseudomonadota</taxon>
        <taxon>Betaproteobacteria</taxon>
        <taxon>Burkholderiales</taxon>
        <taxon>Burkholderiaceae</taxon>
        <taxon>Cupriavidus</taxon>
    </lineage>
</organism>
<name>A0A1K0JR11_CUPNE</name>
<accession>A0A1K0JR11</accession>
<proteinExistence type="predicted"/>
<protein>
    <submittedName>
        <fullName evidence="1">Uncharacterized protein</fullName>
    </submittedName>
</protein>